<dbReference type="STRING" id="1193182.BN11_4080002"/>
<organism evidence="1 2">
    <name type="scientific">Nostocoides australiense Ben110</name>
    <dbReference type="NCBI Taxonomy" id="1193182"/>
    <lineage>
        <taxon>Bacteria</taxon>
        <taxon>Bacillati</taxon>
        <taxon>Actinomycetota</taxon>
        <taxon>Actinomycetes</taxon>
        <taxon>Micrococcales</taxon>
        <taxon>Intrasporangiaceae</taxon>
        <taxon>Nostocoides</taxon>
    </lineage>
</organism>
<accession>W6JZK3</accession>
<comment type="caution">
    <text evidence="1">The sequence shown here is derived from an EMBL/GenBank/DDBJ whole genome shotgun (WGS) entry which is preliminary data.</text>
</comment>
<evidence type="ECO:0000313" key="1">
    <source>
        <dbReference type="EMBL" id="CCH74231.1"/>
    </source>
</evidence>
<proteinExistence type="predicted"/>
<sequence length="144" mass="14812">MVKALAGPLGLPDDTELLVRANGATMIAGGALLATGRMPRVAATALAGSLVPSTIAGHPFWNETDPQKKAEQKQQFMKNLSVLGGVLLAAVDTAGKPGLAYRARMLGDAASRTKGSIVKDARYAAGTARREAKLKLATATDALS</sequence>
<reference evidence="1 2" key="1">
    <citation type="journal article" date="2013" name="ISME J.">
        <title>A metabolic model for members of the genus Tetrasphaera involved in enhanced biological phosphorus removal.</title>
        <authorList>
            <person name="Kristiansen R."/>
            <person name="Nguyen H.T.T."/>
            <person name="Saunders A.M."/>
            <person name="Nielsen J.L."/>
            <person name="Wimmer R."/>
            <person name="Le V.Q."/>
            <person name="McIlroy S.J."/>
            <person name="Petrovski S."/>
            <person name="Seviour R.J."/>
            <person name="Calteau A."/>
            <person name="Nielsen K.L."/>
            <person name="Nielsen P.H."/>
        </authorList>
    </citation>
    <scope>NUCLEOTIDE SEQUENCE [LARGE SCALE GENOMIC DNA]</scope>
    <source>
        <strain evidence="1 2">Ben110</strain>
    </source>
</reference>
<evidence type="ECO:0000313" key="2">
    <source>
        <dbReference type="Proteomes" id="UP000035763"/>
    </source>
</evidence>
<keyword evidence="2" id="KW-1185">Reference proteome</keyword>
<dbReference type="Proteomes" id="UP000035763">
    <property type="component" value="Unassembled WGS sequence"/>
</dbReference>
<name>W6JZK3_9MICO</name>
<dbReference type="AlphaFoldDB" id="W6JZK3"/>
<dbReference type="RefSeq" id="WP_235435532.1">
    <property type="nucleotide sequence ID" value="NZ_HG764815.1"/>
</dbReference>
<dbReference type="EMBL" id="CAJA01000344">
    <property type="protein sequence ID" value="CCH74231.1"/>
    <property type="molecule type" value="Genomic_DNA"/>
</dbReference>
<protein>
    <recommendedName>
        <fullName evidence="3">DoxX family protein</fullName>
    </recommendedName>
</protein>
<evidence type="ECO:0008006" key="3">
    <source>
        <dbReference type="Google" id="ProtNLM"/>
    </source>
</evidence>
<gene>
    <name evidence="1" type="ORF">BN11_4080002</name>
</gene>